<evidence type="ECO:0000313" key="1">
    <source>
        <dbReference type="EMBL" id="NMH96364.1"/>
    </source>
</evidence>
<protein>
    <submittedName>
        <fullName evidence="1">Winged helix DNA-binding domain-containing protein</fullName>
    </submittedName>
</protein>
<dbReference type="PANTHER" id="PTHR38479">
    <property type="entry name" value="LMO0824 PROTEIN"/>
    <property type="match status" value="1"/>
</dbReference>
<proteinExistence type="predicted"/>
<dbReference type="InterPro" id="IPR009351">
    <property type="entry name" value="AlkZ-like"/>
</dbReference>
<comment type="caution">
    <text evidence="1">The sequence shown here is derived from an EMBL/GenBank/DDBJ whole genome shotgun (WGS) entry which is preliminary data.</text>
</comment>
<sequence length="391" mass="41631">MAGAVRRVGVAGRRARLTVRHRLCPTAWAADSVAGATAVAASLVALHATDAASVFLSVLARTRDGRVGTVERALYDDRALIRMLGMRRTVWVLDRDVAPIVQAACARAVAATQRKRLVAHLADSGVDEAAAWLADVEAATHAALAARGEAAATELAADEPRLRTRIAATGQNATARVLLQLAADGHIVRGRPRGSWTSTRYRWSPMTTWLGAPLAELAVEAAQIALAGHWLATFGPAPVSDLRWWAGWGIRETSRALAALDTVEVDLEGTPGLMLAEDADPVPAPEPAAALLPALDPTPMGWQERSWFLGPHGPALFDRTGNIGPTVWWDGRIVGGWAQRPDGEVAVRLLDDIGADGEKAVQAGAERLAGHLGEVRVTPRFRTPLERELST</sequence>
<gene>
    <name evidence="1" type="ORF">HF526_03355</name>
</gene>
<dbReference type="RefSeq" id="WP_169379735.1">
    <property type="nucleotide sequence ID" value="NZ_JAAXLA010000004.1"/>
</dbReference>
<dbReference type="PANTHER" id="PTHR38479:SF2">
    <property type="entry name" value="WINGED HELIX DNA-BINDING DOMAIN-CONTAINING PROTEIN"/>
    <property type="match status" value="1"/>
</dbReference>
<reference evidence="1 2" key="1">
    <citation type="submission" date="2020-04" db="EMBL/GenBank/DDBJ databases">
        <authorList>
            <person name="Klaysubun C."/>
            <person name="Duangmal K."/>
            <person name="Lipun K."/>
        </authorList>
    </citation>
    <scope>NUCLEOTIDE SEQUENCE [LARGE SCALE GENOMIC DNA]</scope>
    <source>
        <strain evidence="1 2">K10HN5</strain>
    </source>
</reference>
<dbReference type="Proteomes" id="UP000820669">
    <property type="component" value="Unassembled WGS sequence"/>
</dbReference>
<name>A0ABX1S7Y3_9PSEU</name>
<organism evidence="1 2">
    <name type="scientific">Pseudonocardia acidicola</name>
    <dbReference type="NCBI Taxonomy" id="2724939"/>
    <lineage>
        <taxon>Bacteria</taxon>
        <taxon>Bacillati</taxon>
        <taxon>Actinomycetota</taxon>
        <taxon>Actinomycetes</taxon>
        <taxon>Pseudonocardiales</taxon>
        <taxon>Pseudonocardiaceae</taxon>
        <taxon>Pseudonocardia</taxon>
    </lineage>
</organism>
<keyword evidence="2" id="KW-1185">Reference proteome</keyword>
<dbReference type="EMBL" id="JAAXLA010000004">
    <property type="protein sequence ID" value="NMH96364.1"/>
    <property type="molecule type" value="Genomic_DNA"/>
</dbReference>
<keyword evidence="1" id="KW-0238">DNA-binding</keyword>
<evidence type="ECO:0000313" key="2">
    <source>
        <dbReference type="Proteomes" id="UP000820669"/>
    </source>
</evidence>
<dbReference type="GO" id="GO:0003677">
    <property type="term" value="F:DNA binding"/>
    <property type="evidence" value="ECO:0007669"/>
    <property type="project" value="UniProtKB-KW"/>
</dbReference>
<dbReference type="Pfam" id="PF06224">
    <property type="entry name" value="AlkZ-like"/>
    <property type="match status" value="1"/>
</dbReference>
<accession>A0ABX1S7Y3</accession>